<dbReference type="Pfam" id="PF16328">
    <property type="entry name" value="DUF4961"/>
    <property type="match status" value="1"/>
</dbReference>
<keyword evidence="1" id="KW-0732">Signal</keyword>
<evidence type="ECO:0000256" key="1">
    <source>
        <dbReference type="SAM" id="SignalP"/>
    </source>
</evidence>
<dbReference type="InterPro" id="IPR032522">
    <property type="entry name" value="DUF4961"/>
</dbReference>
<sequence>MRSYLLHIKGKNLWKLCALVVLGIALACCGEQITSVDQPATATVGAVVPITVHCDIPTAGDGGPDYLIFGFLVPKGWKAAQNTTITYTSKQGNGNMTLIPDGTLPKNGGGLTWPAYMKKMFGNGGNLIDDVEWVAYQTDKAYSHTGGVEFIVDLNIKTKVGADNNNMLVKLGYTITDSGNGFTSDGNGTYYSVLTGMNCFEVTGGTGDLVDFCNPQLTTIDPPKSLDNDFVTLTFDGTVTDTHLKGESEVYLCATAYTSDGKTIIVCEQTTKTMLKQTTATSKKYQLTFWPRSFFNVGDTQTITRMEYYLTDKTGKTKVGYGNTDAPFTYTFKCG</sequence>
<dbReference type="AlphaFoldDB" id="A0A1H8ANC2"/>
<dbReference type="OrthoDB" id="1406466at2"/>
<feature type="chain" id="PRO_5011639975" description="DUF4961 domain-containing protein" evidence="1">
    <location>
        <begin position="28"/>
        <end position="335"/>
    </location>
</feature>
<reference evidence="3" key="1">
    <citation type="submission" date="2016-10" db="EMBL/GenBank/DDBJ databases">
        <authorList>
            <person name="Varghese N."/>
            <person name="Submissions S."/>
        </authorList>
    </citation>
    <scope>NUCLEOTIDE SEQUENCE [LARGE SCALE GENOMIC DNA]</scope>
    <source>
        <strain evidence="3">Gh-48</strain>
    </source>
</reference>
<protein>
    <recommendedName>
        <fullName evidence="4">DUF4961 domain-containing protein</fullName>
    </recommendedName>
</protein>
<gene>
    <name evidence="2" type="ORF">SAMN05192574_101596</name>
</gene>
<accession>A0A1H8ANC2</accession>
<dbReference type="RefSeq" id="WP_091207400.1">
    <property type="nucleotide sequence ID" value="NZ_FOCL01000001.1"/>
</dbReference>
<keyword evidence="3" id="KW-1185">Reference proteome</keyword>
<evidence type="ECO:0008006" key="4">
    <source>
        <dbReference type="Google" id="ProtNLM"/>
    </source>
</evidence>
<organism evidence="2 3">
    <name type="scientific">Mucilaginibacter gossypiicola</name>
    <dbReference type="NCBI Taxonomy" id="551995"/>
    <lineage>
        <taxon>Bacteria</taxon>
        <taxon>Pseudomonadati</taxon>
        <taxon>Bacteroidota</taxon>
        <taxon>Sphingobacteriia</taxon>
        <taxon>Sphingobacteriales</taxon>
        <taxon>Sphingobacteriaceae</taxon>
        <taxon>Mucilaginibacter</taxon>
    </lineage>
</organism>
<dbReference type="EMBL" id="FOCL01000001">
    <property type="protein sequence ID" value="SEM72235.1"/>
    <property type="molecule type" value="Genomic_DNA"/>
</dbReference>
<dbReference type="PROSITE" id="PS51257">
    <property type="entry name" value="PROKAR_LIPOPROTEIN"/>
    <property type="match status" value="1"/>
</dbReference>
<dbReference type="STRING" id="551995.SAMN05192574_101596"/>
<proteinExistence type="predicted"/>
<evidence type="ECO:0000313" key="3">
    <source>
        <dbReference type="Proteomes" id="UP000198942"/>
    </source>
</evidence>
<dbReference type="Proteomes" id="UP000198942">
    <property type="component" value="Unassembled WGS sequence"/>
</dbReference>
<feature type="signal peptide" evidence="1">
    <location>
        <begin position="1"/>
        <end position="27"/>
    </location>
</feature>
<evidence type="ECO:0000313" key="2">
    <source>
        <dbReference type="EMBL" id="SEM72235.1"/>
    </source>
</evidence>
<name>A0A1H8ANC2_9SPHI</name>